<keyword evidence="3" id="KW-0862">Zinc</keyword>
<dbReference type="InterPro" id="IPR036864">
    <property type="entry name" value="Zn2-C6_fun-type_DNA-bd_sf"/>
</dbReference>
<reference evidence="10 11" key="1">
    <citation type="journal article" date="2024" name="bioRxiv">
        <title>Comparative genomics of Cryptococcus and Kwoniella reveals pathogenesis evolution and contrasting karyotype dynamics via intercentromeric recombination or chromosome fusion.</title>
        <authorList>
            <person name="Coelho M.A."/>
            <person name="David-Palma M."/>
            <person name="Shea T."/>
            <person name="Bowers K."/>
            <person name="McGinley-Smith S."/>
            <person name="Mohammad A.W."/>
            <person name="Gnirke A."/>
            <person name="Yurkov A.M."/>
            <person name="Nowrousian M."/>
            <person name="Sun S."/>
            <person name="Cuomo C.A."/>
            <person name="Heitman J."/>
        </authorList>
    </citation>
    <scope>NUCLEOTIDE SEQUENCE [LARGE SCALE GENOMIC DNA]</scope>
    <source>
        <strain evidence="10 11">CBS 13917</strain>
    </source>
</reference>
<evidence type="ECO:0000256" key="5">
    <source>
        <dbReference type="ARBA" id="ARBA00023125"/>
    </source>
</evidence>
<dbReference type="Pfam" id="PF04082">
    <property type="entry name" value="Fungal_trans"/>
    <property type="match status" value="1"/>
</dbReference>
<dbReference type="EMBL" id="JBCAWK010000011">
    <property type="protein sequence ID" value="KAK8846752.1"/>
    <property type="molecule type" value="Genomic_DNA"/>
</dbReference>
<feature type="compositionally biased region" description="Polar residues" evidence="8">
    <location>
        <begin position="40"/>
        <end position="58"/>
    </location>
</feature>
<keyword evidence="6" id="KW-0804">Transcription</keyword>
<dbReference type="GO" id="GO:0045944">
    <property type="term" value="P:positive regulation of transcription by RNA polymerase II"/>
    <property type="evidence" value="ECO:0007669"/>
    <property type="project" value="TreeGrafter"/>
</dbReference>
<dbReference type="GO" id="GO:0005634">
    <property type="term" value="C:nucleus"/>
    <property type="evidence" value="ECO:0007669"/>
    <property type="project" value="UniProtKB-SubCell"/>
</dbReference>
<keyword evidence="2" id="KW-0479">Metal-binding</keyword>
<evidence type="ECO:0000256" key="4">
    <source>
        <dbReference type="ARBA" id="ARBA00023015"/>
    </source>
</evidence>
<evidence type="ECO:0000256" key="7">
    <source>
        <dbReference type="ARBA" id="ARBA00023242"/>
    </source>
</evidence>
<dbReference type="CDD" id="cd12148">
    <property type="entry name" value="fungal_TF_MHR"/>
    <property type="match status" value="1"/>
</dbReference>
<evidence type="ECO:0000313" key="11">
    <source>
        <dbReference type="Proteomes" id="UP001388673"/>
    </source>
</evidence>
<organism evidence="10 11">
    <name type="scientific">Kwoniella newhampshirensis</name>
    <dbReference type="NCBI Taxonomy" id="1651941"/>
    <lineage>
        <taxon>Eukaryota</taxon>
        <taxon>Fungi</taxon>
        <taxon>Dikarya</taxon>
        <taxon>Basidiomycota</taxon>
        <taxon>Agaricomycotina</taxon>
        <taxon>Tremellomycetes</taxon>
        <taxon>Tremellales</taxon>
        <taxon>Cryptococcaceae</taxon>
        <taxon>Kwoniella</taxon>
    </lineage>
</organism>
<dbReference type="RefSeq" id="XP_066800702.1">
    <property type="nucleotide sequence ID" value="XM_066948929.1"/>
</dbReference>
<evidence type="ECO:0000256" key="8">
    <source>
        <dbReference type="SAM" id="MobiDB-lite"/>
    </source>
</evidence>
<dbReference type="GO" id="GO:0006351">
    <property type="term" value="P:DNA-templated transcription"/>
    <property type="evidence" value="ECO:0007669"/>
    <property type="project" value="InterPro"/>
</dbReference>
<dbReference type="InterPro" id="IPR001138">
    <property type="entry name" value="Zn2Cys6_DnaBD"/>
</dbReference>
<dbReference type="InterPro" id="IPR052202">
    <property type="entry name" value="Yeast_MetPath_Reg"/>
</dbReference>
<dbReference type="InterPro" id="IPR007219">
    <property type="entry name" value="XnlR_reg_dom"/>
</dbReference>
<proteinExistence type="predicted"/>
<feature type="compositionally biased region" description="Polar residues" evidence="8">
    <location>
        <begin position="1"/>
        <end position="12"/>
    </location>
</feature>
<dbReference type="KEGG" id="kne:92183097"/>
<comment type="caution">
    <text evidence="10">The sequence shown here is derived from an EMBL/GenBank/DDBJ whole genome shotgun (WGS) entry which is preliminary data.</text>
</comment>
<dbReference type="PANTHER" id="PTHR47782">
    <property type="entry name" value="ZN(II)2CYS6 TRANSCRIPTION FACTOR (EUROFUNG)-RELATED"/>
    <property type="match status" value="1"/>
</dbReference>
<dbReference type="CDD" id="cd00067">
    <property type="entry name" value="GAL4"/>
    <property type="match status" value="1"/>
</dbReference>
<dbReference type="SMART" id="SM00066">
    <property type="entry name" value="GAL4"/>
    <property type="match status" value="1"/>
</dbReference>
<evidence type="ECO:0000256" key="3">
    <source>
        <dbReference type="ARBA" id="ARBA00022833"/>
    </source>
</evidence>
<accession>A0AAW0YVP5</accession>
<evidence type="ECO:0000256" key="2">
    <source>
        <dbReference type="ARBA" id="ARBA00022723"/>
    </source>
</evidence>
<dbReference type="PANTHER" id="PTHR47782:SF12">
    <property type="entry name" value="ZN(II)2CYS6 TRANSCRIPTION FACTOR (EUROFUNG)"/>
    <property type="match status" value="1"/>
</dbReference>
<feature type="compositionally biased region" description="Low complexity" evidence="8">
    <location>
        <begin position="30"/>
        <end position="39"/>
    </location>
</feature>
<dbReference type="GO" id="GO:0008270">
    <property type="term" value="F:zinc ion binding"/>
    <property type="evidence" value="ECO:0007669"/>
    <property type="project" value="InterPro"/>
</dbReference>
<dbReference type="AlphaFoldDB" id="A0AAW0YVP5"/>
<dbReference type="GO" id="GO:0000981">
    <property type="term" value="F:DNA-binding transcription factor activity, RNA polymerase II-specific"/>
    <property type="evidence" value="ECO:0007669"/>
    <property type="project" value="InterPro"/>
</dbReference>
<dbReference type="SUPFAM" id="SSF57701">
    <property type="entry name" value="Zn2/Cys6 DNA-binding domain"/>
    <property type="match status" value="1"/>
</dbReference>
<evidence type="ECO:0000256" key="6">
    <source>
        <dbReference type="ARBA" id="ARBA00023163"/>
    </source>
</evidence>
<protein>
    <recommendedName>
        <fullName evidence="9">Zn(2)-C6 fungal-type domain-containing protein</fullName>
    </recommendedName>
</protein>
<dbReference type="GeneID" id="92183097"/>
<feature type="region of interest" description="Disordered" evidence="8">
    <location>
        <begin position="153"/>
        <end position="192"/>
    </location>
</feature>
<keyword evidence="5" id="KW-0238">DNA-binding</keyword>
<sequence>MTSIPSESQQAYSLFPDNGPFSLPIQPTLAQAQAEAQAQNTTVNDQVSYSPDSPSESTPAKKRPRQSSQPVSAAGGEKRERCPNACNRCKAKKLKCFQTEGSKPNCAGCVKAKEECIFEAPIPKHAGGTKYVLALESRVAKLESALAELDPFHPEINDHYNPSGGNGGPSQAPRPRSTDTPESRNGTGDDMSAEVGYVSLSRLGPEQFLGESSGFAFSRVLKHAIQIHRPQAKLPTDQPRPPNLMVQPDSPLPNPINPNPSLPPLQVAEDILTTLYRHLQSRYPFLDWARLRTWHTRRAQICFTPQTTDDQIGAFFLWTVYAIGVEFNPREPNLDSAETYFEQAMRHLDAVLSAYDLTTVQGVLLIVFFAFRSPSGPPLWLLTGFAMRLCVELGLHRKASPTNDPLQNESRKRIFWSAYSFDRLISLASGRPFNLSDSDIDVELPVDVDIENHDVSLITSLQLGQTNDLPPPYTVTGTLTTMSSALHSIWMFKIRSKVQTAYYTIQSPQPTSKATEVFLTELEEWRKSIPKARLDYPCQPETKFQMTYFQTVLFTLRPAVVRASPRDPLLMLCATAAAEACELGRKVHQSPTTKHTIVSLYHIFVCGMTLLHCLSVLPTVISSRVSSRAIRACSSTLAVYAQLFPSAVPFRELFEHMADEVLGVSVDQPLQGGNGSSKVSAIGEMLVGNYEHLAAIYKSMNGGTPKASGETTTLPMHQETVQDPNMNMAPQLLPELATLHNFSELASFLDFPLDGSGTGWQGDWGDQWGSLR</sequence>
<gene>
    <name evidence="10" type="ORF">IAR55_005839</name>
</gene>
<feature type="region of interest" description="Disordered" evidence="8">
    <location>
        <begin position="1"/>
        <end position="81"/>
    </location>
</feature>
<evidence type="ECO:0000256" key="1">
    <source>
        <dbReference type="ARBA" id="ARBA00004123"/>
    </source>
</evidence>
<keyword evidence="11" id="KW-1185">Reference proteome</keyword>
<keyword evidence="7" id="KW-0539">Nucleus</keyword>
<keyword evidence="4" id="KW-0805">Transcription regulation</keyword>
<feature type="domain" description="Zn(2)-C6 fungal-type" evidence="9">
    <location>
        <begin position="85"/>
        <end position="118"/>
    </location>
</feature>
<name>A0AAW0YVP5_9TREE</name>
<comment type="subcellular location">
    <subcellularLocation>
        <location evidence="1">Nucleus</location>
    </subcellularLocation>
</comment>
<dbReference type="PROSITE" id="PS00463">
    <property type="entry name" value="ZN2_CY6_FUNGAL_1"/>
    <property type="match status" value="1"/>
</dbReference>
<dbReference type="Proteomes" id="UP001388673">
    <property type="component" value="Unassembled WGS sequence"/>
</dbReference>
<dbReference type="Pfam" id="PF00172">
    <property type="entry name" value="Zn_clus"/>
    <property type="match status" value="1"/>
</dbReference>
<dbReference type="GO" id="GO:0043565">
    <property type="term" value="F:sequence-specific DNA binding"/>
    <property type="evidence" value="ECO:0007669"/>
    <property type="project" value="TreeGrafter"/>
</dbReference>
<evidence type="ECO:0000313" key="10">
    <source>
        <dbReference type="EMBL" id="KAK8846752.1"/>
    </source>
</evidence>
<dbReference type="SMART" id="SM00906">
    <property type="entry name" value="Fungal_trans"/>
    <property type="match status" value="1"/>
</dbReference>
<dbReference type="PROSITE" id="PS50048">
    <property type="entry name" value="ZN2_CY6_FUNGAL_2"/>
    <property type="match status" value="1"/>
</dbReference>
<evidence type="ECO:0000259" key="9">
    <source>
        <dbReference type="PROSITE" id="PS50048"/>
    </source>
</evidence>
<dbReference type="Gene3D" id="4.10.240.10">
    <property type="entry name" value="Zn(2)-C6 fungal-type DNA-binding domain"/>
    <property type="match status" value="1"/>
</dbReference>